<accession>A0ABU1V2M3</accession>
<proteinExistence type="predicted"/>
<dbReference type="EMBL" id="JAVDVX010000007">
    <property type="protein sequence ID" value="MDR7091655.1"/>
    <property type="molecule type" value="Genomic_DNA"/>
</dbReference>
<sequence length="44" mass="4954">MRDRAPGANNYWTIIFIENDPKKASDVAVAAMNLSKQGDVCQKW</sequence>
<dbReference type="Proteomes" id="UP001253595">
    <property type="component" value="Unassembled WGS sequence"/>
</dbReference>
<organism evidence="1 2">
    <name type="scientific">Cellvibrio fibrivorans</name>
    <dbReference type="NCBI Taxonomy" id="126350"/>
    <lineage>
        <taxon>Bacteria</taxon>
        <taxon>Pseudomonadati</taxon>
        <taxon>Pseudomonadota</taxon>
        <taxon>Gammaproteobacteria</taxon>
        <taxon>Cellvibrionales</taxon>
        <taxon>Cellvibrionaceae</taxon>
        <taxon>Cellvibrio</taxon>
    </lineage>
</organism>
<name>A0ABU1V2M3_9GAMM</name>
<evidence type="ECO:0000313" key="1">
    <source>
        <dbReference type="EMBL" id="MDR7091655.1"/>
    </source>
</evidence>
<evidence type="ECO:0000313" key="2">
    <source>
        <dbReference type="Proteomes" id="UP001253595"/>
    </source>
</evidence>
<gene>
    <name evidence="1" type="ORF">J2X05_003690</name>
</gene>
<protein>
    <submittedName>
        <fullName evidence="1">Uncharacterized protein</fullName>
    </submittedName>
</protein>
<reference evidence="1 2" key="1">
    <citation type="submission" date="2023-07" db="EMBL/GenBank/DDBJ databases">
        <title>Sorghum-associated microbial communities from plants grown in Nebraska, USA.</title>
        <authorList>
            <person name="Schachtman D."/>
        </authorList>
    </citation>
    <scope>NUCLEOTIDE SEQUENCE [LARGE SCALE GENOMIC DNA]</scope>
    <source>
        <strain evidence="1 2">BE190</strain>
    </source>
</reference>
<keyword evidence="2" id="KW-1185">Reference proteome</keyword>
<comment type="caution">
    <text evidence="1">The sequence shown here is derived from an EMBL/GenBank/DDBJ whole genome shotgun (WGS) entry which is preliminary data.</text>
</comment>